<protein>
    <submittedName>
        <fullName evidence="2">Uncharacterized protein</fullName>
    </submittedName>
</protein>
<keyword evidence="1" id="KW-1133">Transmembrane helix</keyword>
<dbReference type="AlphaFoldDB" id="A0A7S3EL02"/>
<keyword evidence="1" id="KW-0472">Membrane</keyword>
<sequence length="129" mass="14225">MMKFELQLDKPDEMQPIYSALVIGGSYLLAGMIPLIPVSSSTPVSFCMNIKNYPSPRKETKKILVIQYLIIGDARTALKYSIIFTLCALFIFGILKVGQADPSSDHLLSKDRTPASSLTMRKLGNPSLT</sequence>
<dbReference type="EMBL" id="HBHW01038627">
    <property type="protein sequence ID" value="CAE0061541.1"/>
    <property type="molecule type" value="Transcribed_RNA"/>
</dbReference>
<reference evidence="2" key="1">
    <citation type="submission" date="2021-01" db="EMBL/GenBank/DDBJ databases">
        <authorList>
            <person name="Corre E."/>
            <person name="Pelletier E."/>
            <person name="Niang G."/>
            <person name="Scheremetjew M."/>
            <person name="Finn R."/>
            <person name="Kale V."/>
            <person name="Holt S."/>
            <person name="Cochrane G."/>
            <person name="Meng A."/>
            <person name="Brown T."/>
            <person name="Cohen L."/>
        </authorList>
    </citation>
    <scope>NUCLEOTIDE SEQUENCE</scope>
    <source>
        <strain evidence="2">CCMP 769</strain>
    </source>
</reference>
<evidence type="ECO:0000256" key="1">
    <source>
        <dbReference type="SAM" id="Phobius"/>
    </source>
</evidence>
<organism evidence="2">
    <name type="scientific">Rhodosorus marinus</name>
    <dbReference type="NCBI Taxonomy" id="101924"/>
    <lineage>
        <taxon>Eukaryota</taxon>
        <taxon>Rhodophyta</taxon>
        <taxon>Stylonematophyceae</taxon>
        <taxon>Stylonematales</taxon>
        <taxon>Stylonemataceae</taxon>
        <taxon>Rhodosorus</taxon>
    </lineage>
</organism>
<accession>A0A7S3EL02</accession>
<proteinExistence type="predicted"/>
<feature type="transmembrane region" description="Helical" evidence="1">
    <location>
        <begin position="77"/>
        <end position="95"/>
    </location>
</feature>
<keyword evidence="1" id="KW-0812">Transmembrane</keyword>
<evidence type="ECO:0000313" key="2">
    <source>
        <dbReference type="EMBL" id="CAE0061541.1"/>
    </source>
</evidence>
<gene>
    <name evidence="2" type="ORF">RMAR00112_LOCUS29610</name>
</gene>
<name>A0A7S3EL02_9RHOD</name>
<feature type="transmembrane region" description="Helical" evidence="1">
    <location>
        <begin position="16"/>
        <end position="36"/>
    </location>
</feature>